<organism evidence="1 2">
    <name type="scientific">Rhodococcus phage ReqiPoco6</name>
    <dbReference type="NCBI Taxonomy" id="691964"/>
    <lineage>
        <taxon>Viruses</taxon>
        <taxon>Duplodnaviria</taxon>
        <taxon>Heunggongvirae</taxon>
        <taxon>Uroviricota</taxon>
        <taxon>Caudoviricetes</taxon>
        <taxon>Pepyhexavirus</taxon>
        <taxon>Pepyhexavirus poco6</taxon>
    </lineage>
</organism>
<keyword evidence="2" id="KW-1185">Reference proteome</keyword>
<proteinExistence type="predicted"/>
<accession>D4P7V3</accession>
<protein>
    <submittedName>
        <fullName evidence="1">Gp085</fullName>
    </submittedName>
</protein>
<dbReference type="EMBL" id="GU580942">
    <property type="protein sequence ID" value="ADD81083.1"/>
    <property type="molecule type" value="Genomic_DNA"/>
</dbReference>
<gene>
    <name evidence="1" type="ORF">Poco6gene085</name>
</gene>
<name>D4P7V3_9CAUD</name>
<dbReference type="OrthoDB" id="36873at10239"/>
<reference evidence="1 2" key="1">
    <citation type="journal article" date="2011" name="Appl. Environ. Microbiol.">
        <title>Genomic and functional analyses of Rhodococcus equi phages ReqiPepy6, ReqiPoco6, ReqiPine5, and ReqiDocB7.</title>
        <authorList>
            <person name="Summer E.J."/>
            <person name="Liu M."/>
            <person name="Gill J.J."/>
            <person name="Grant M."/>
            <person name="Chan-Cortes T.N."/>
            <person name="Ferguson L."/>
            <person name="Janes C."/>
            <person name="Lange K."/>
            <person name="Bertoli M."/>
            <person name="Moore C."/>
            <person name="Orchard R.C."/>
            <person name="Cohen N."/>
            <person name="Young R."/>
        </authorList>
    </citation>
    <scope>NUCLEOTIDE SEQUENCE [LARGE SCALE GENOMIC DNA]</scope>
</reference>
<dbReference type="Proteomes" id="UP000001057">
    <property type="component" value="Segment"/>
</dbReference>
<dbReference type="RefSeq" id="YP_009012666.1">
    <property type="nucleotide sequence ID" value="NC_023694.1"/>
</dbReference>
<dbReference type="KEGG" id="vg:18559795"/>
<evidence type="ECO:0000313" key="1">
    <source>
        <dbReference type="EMBL" id="ADD81083.1"/>
    </source>
</evidence>
<evidence type="ECO:0000313" key="2">
    <source>
        <dbReference type="Proteomes" id="UP000001057"/>
    </source>
</evidence>
<dbReference type="GeneID" id="18559795"/>
<sequence>MTDTLYLKEVFVGDTHQFAWLYATNTMNAESTPFPTEDEMITHVVGVFRDELFDENKLVVEATEEQREKLAVEYQKQFGVVDIPVDPPVEDEVPTVEPT</sequence>